<dbReference type="PANTHER" id="PTHR21266">
    <property type="entry name" value="IRON-SULFUR DOMAIN CONTAINING PROTEIN"/>
    <property type="match status" value="1"/>
</dbReference>
<evidence type="ECO:0000259" key="8">
    <source>
        <dbReference type="Pfam" id="PF08417"/>
    </source>
</evidence>
<dbReference type="GO" id="GO:0016020">
    <property type="term" value="C:membrane"/>
    <property type="evidence" value="ECO:0007669"/>
    <property type="project" value="UniProtKB-SubCell"/>
</dbReference>
<sequence>MKMRIEEASIDGFHSNLDGDWGYFKFVAPCTLYGTPFRTDLEADEVKKKKKKKPEVRVVLFTVPVAPGRSRFIWASRYKVGGWLDKILPRWFYHMTSNTILDSDTYLHVEDRNITTVGLDNWHKACYVPTSSDNLVIAYRNWFRKYCNHQIGWANPNPTVKQQLPQTPTRDQLLERYWSHVMQCTSCRAALKGMRALEITLQVAAVAVVGFLAAGKETAVMSESFAASRWLANFIEKTFYFQDYRPGRGYNHFPCLKIKEVKQQPKASMKRLHQPNPIIHSTSH</sequence>
<evidence type="ECO:0000256" key="6">
    <source>
        <dbReference type="ARBA" id="ARBA00023136"/>
    </source>
</evidence>
<reference evidence="9" key="2">
    <citation type="submission" date="2015-06" db="UniProtKB">
        <authorList>
            <consortium name="EnsemblPlants"/>
        </authorList>
    </citation>
    <scope>IDENTIFICATION</scope>
</reference>
<evidence type="ECO:0000256" key="4">
    <source>
        <dbReference type="ARBA" id="ARBA00022989"/>
    </source>
</evidence>
<dbReference type="GO" id="GO:0010277">
    <property type="term" value="F:chlorophyllide a oxygenase activity"/>
    <property type="evidence" value="ECO:0007669"/>
    <property type="project" value="InterPro"/>
</dbReference>
<dbReference type="GO" id="GO:0005737">
    <property type="term" value="C:cytoplasm"/>
    <property type="evidence" value="ECO:0007669"/>
    <property type="project" value="TreeGrafter"/>
</dbReference>
<keyword evidence="10" id="KW-1185">Reference proteome</keyword>
<evidence type="ECO:0000256" key="5">
    <source>
        <dbReference type="ARBA" id="ARBA00023002"/>
    </source>
</evidence>
<dbReference type="InterPro" id="IPR050584">
    <property type="entry name" value="Cholesterol_7-desaturase"/>
</dbReference>
<dbReference type="AlphaFoldDB" id="A0A0E0P2T5"/>
<keyword evidence="2" id="KW-0812">Transmembrane</keyword>
<keyword evidence="6" id="KW-0472">Membrane</keyword>
<evidence type="ECO:0000256" key="3">
    <source>
        <dbReference type="ARBA" id="ARBA00022946"/>
    </source>
</evidence>
<dbReference type="STRING" id="4529.A0A0E0P2T5"/>
<dbReference type="Pfam" id="PF08417">
    <property type="entry name" value="PaO"/>
    <property type="match status" value="1"/>
</dbReference>
<dbReference type="EnsemblPlants" id="ORUFI03G39680.1">
    <property type="protein sequence ID" value="ORUFI03G39680.1"/>
    <property type="gene ID" value="ORUFI03G39680"/>
</dbReference>
<feature type="region of interest" description="Disordered" evidence="7">
    <location>
        <begin position="265"/>
        <end position="284"/>
    </location>
</feature>
<evidence type="ECO:0000313" key="9">
    <source>
        <dbReference type="EnsemblPlants" id="ORUFI03G39680.1"/>
    </source>
</evidence>
<comment type="subcellular location">
    <subcellularLocation>
        <location evidence="1">Membrane</location>
    </subcellularLocation>
</comment>
<dbReference type="OMA" id="HIEVMIL"/>
<accession>A0A0E0P2T5</accession>
<evidence type="ECO:0000256" key="7">
    <source>
        <dbReference type="SAM" id="MobiDB-lite"/>
    </source>
</evidence>
<keyword evidence="3" id="KW-0809">Transit peptide</keyword>
<feature type="domain" description="Pheophorbide a oxygenase" evidence="8">
    <location>
        <begin position="26"/>
        <end position="116"/>
    </location>
</feature>
<organism evidence="9 10">
    <name type="scientific">Oryza rufipogon</name>
    <name type="common">Brownbeard rice</name>
    <name type="synonym">Asian wild rice</name>
    <dbReference type="NCBI Taxonomy" id="4529"/>
    <lineage>
        <taxon>Eukaryota</taxon>
        <taxon>Viridiplantae</taxon>
        <taxon>Streptophyta</taxon>
        <taxon>Embryophyta</taxon>
        <taxon>Tracheophyta</taxon>
        <taxon>Spermatophyta</taxon>
        <taxon>Magnoliopsida</taxon>
        <taxon>Liliopsida</taxon>
        <taxon>Poales</taxon>
        <taxon>Poaceae</taxon>
        <taxon>BOP clade</taxon>
        <taxon>Oryzoideae</taxon>
        <taxon>Oryzeae</taxon>
        <taxon>Oryzinae</taxon>
        <taxon>Oryza</taxon>
    </lineage>
</organism>
<keyword evidence="5" id="KW-0560">Oxidoreductase</keyword>
<dbReference type="eggNOG" id="ENOG502QR6Q">
    <property type="taxonomic scope" value="Eukaryota"/>
</dbReference>
<evidence type="ECO:0000313" key="10">
    <source>
        <dbReference type="Proteomes" id="UP000008022"/>
    </source>
</evidence>
<keyword evidence="4" id="KW-1133">Transmembrane helix</keyword>
<evidence type="ECO:0000256" key="2">
    <source>
        <dbReference type="ARBA" id="ARBA00022692"/>
    </source>
</evidence>
<dbReference type="Proteomes" id="UP000008022">
    <property type="component" value="Unassembled WGS sequence"/>
</dbReference>
<proteinExistence type="predicted"/>
<dbReference type="InterPro" id="IPR013626">
    <property type="entry name" value="PaO"/>
</dbReference>
<reference evidence="10" key="1">
    <citation type="submission" date="2013-06" db="EMBL/GenBank/DDBJ databases">
        <authorList>
            <person name="Zhao Q."/>
        </authorList>
    </citation>
    <scope>NUCLEOTIDE SEQUENCE</scope>
    <source>
        <strain evidence="10">cv. W1943</strain>
    </source>
</reference>
<name>A0A0E0P2T5_ORYRU</name>
<protein>
    <recommendedName>
        <fullName evidence="8">Pheophorbide a oxygenase domain-containing protein</fullName>
    </recommendedName>
</protein>
<dbReference type="Gramene" id="ORUFI03G39680.1">
    <property type="protein sequence ID" value="ORUFI03G39680.1"/>
    <property type="gene ID" value="ORUFI03G39680"/>
</dbReference>
<evidence type="ECO:0000256" key="1">
    <source>
        <dbReference type="ARBA" id="ARBA00004370"/>
    </source>
</evidence>
<dbReference type="PANTHER" id="PTHR21266:SF32">
    <property type="entry name" value="CHOLESTEROL 7-DESATURASE NVD"/>
    <property type="match status" value="1"/>
</dbReference>
<dbReference type="SUPFAM" id="SSF55961">
    <property type="entry name" value="Bet v1-like"/>
    <property type="match status" value="1"/>
</dbReference>
<dbReference type="HOGENOM" id="CLU_003927_3_0_1"/>